<reference evidence="3 4" key="1">
    <citation type="submission" date="2020-06" db="EMBL/GenBank/DDBJ databases">
        <authorList>
            <person name="Li R."/>
            <person name="Bekaert M."/>
        </authorList>
    </citation>
    <scope>NUCLEOTIDE SEQUENCE [LARGE SCALE GENOMIC DNA]</scope>
    <source>
        <strain evidence="4">wild</strain>
    </source>
</reference>
<evidence type="ECO:0000256" key="1">
    <source>
        <dbReference type="SAM" id="MobiDB-lite"/>
    </source>
</evidence>
<dbReference type="AlphaFoldDB" id="A0A6J8AD47"/>
<evidence type="ECO:0000313" key="3">
    <source>
        <dbReference type="EMBL" id="CAC5366409.1"/>
    </source>
</evidence>
<accession>A0A6J8AD47</accession>
<evidence type="ECO:0000256" key="2">
    <source>
        <dbReference type="SAM" id="Phobius"/>
    </source>
</evidence>
<dbReference type="EMBL" id="CACVKT020001248">
    <property type="protein sequence ID" value="CAC5366409.1"/>
    <property type="molecule type" value="Genomic_DNA"/>
</dbReference>
<protein>
    <submittedName>
        <fullName evidence="3">Uncharacterized protein</fullName>
    </submittedName>
</protein>
<keyword evidence="2" id="KW-0472">Membrane</keyword>
<proteinExistence type="predicted"/>
<sequence>MSNTENDGGNGWKKFWKIWVSLLTLSRGLVATAWIYFPNNRVVQKSQEYVMIGLLVIIGLLICTIVLKFIWNSVLNGQKIDNAPQTWSGKRRSSDHSRKKYIYRTPARTIMDESDTPDDSDEMPSYSCPSPNSPVINGKCTRKWIYPGKNRKTWAH</sequence>
<keyword evidence="2" id="KW-1133">Transmembrane helix</keyword>
<organism evidence="3 4">
    <name type="scientific">Mytilus coruscus</name>
    <name type="common">Sea mussel</name>
    <dbReference type="NCBI Taxonomy" id="42192"/>
    <lineage>
        <taxon>Eukaryota</taxon>
        <taxon>Metazoa</taxon>
        <taxon>Spiralia</taxon>
        <taxon>Lophotrochozoa</taxon>
        <taxon>Mollusca</taxon>
        <taxon>Bivalvia</taxon>
        <taxon>Autobranchia</taxon>
        <taxon>Pteriomorphia</taxon>
        <taxon>Mytilida</taxon>
        <taxon>Mytiloidea</taxon>
        <taxon>Mytilidae</taxon>
        <taxon>Mytilinae</taxon>
        <taxon>Mytilus</taxon>
    </lineage>
</organism>
<dbReference type="Proteomes" id="UP000507470">
    <property type="component" value="Unassembled WGS sequence"/>
</dbReference>
<feature type="compositionally biased region" description="Acidic residues" evidence="1">
    <location>
        <begin position="112"/>
        <end position="122"/>
    </location>
</feature>
<evidence type="ECO:0000313" key="4">
    <source>
        <dbReference type="Proteomes" id="UP000507470"/>
    </source>
</evidence>
<feature type="transmembrane region" description="Helical" evidence="2">
    <location>
        <begin position="49"/>
        <end position="71"/>
    </location>
</feature>
<name>A0A6J8AD47_MYTCO</name>
<feature type="transmembrane region" description="Helical" evidence="2">
    <location>
        <begin position="18"/>
        <end position="37"/>
    </location>
</feature>
<gene>
    <name evidence="3" type="ORF">MCOR_6722</name>
</gene>
<keyword evidence="2" id="KW-0812">Transmembrane</keyword>
<feature type="region of interest" description="Disordered" evidence="1">
    <location>
        <begin position="111"/>
        <end position="132"/>
    </location>
</feature>
<keyword evidence="4" id="KW-1185">Reference proteome</keyword>